<dbReference type="Pfam" id="PF11246">
    <property type="entry name" value="Phage_gp53"/>
    <property type="match status" value="1"/>
</dbReference>
<name>A0A0E3ELM1_9CAUD</name>
<evidence type="ECO:0000313" key="2">
    <source>
        <dbReference type="EMBL" id="AIX14397.1"/>
    </source>
</evidence>
<reference evidence="2 3" key="1">
    <citation type="submission" date="2013-12" db="EMBL/GenBank/DDBJ databases">
        <title>Ecological redundancy of diverse viral populations within a natural community.</title>
        <authorList>
            <person name="Gregory A.C."/>
            <person name="LaButti K."/>
            <person name="Copeland A."/>
            <person name="Woyke T."/>
            <person name="Sullivan M.B."/>
        </authorList>
    </citation>
    <scope>NUCLEOTIDE SEQUENCE [LARGE SCALE GENOMIC DNA]</scope>
    <source>
        <strain evidence="2">Syn7803C43</strain>
    </source>
</reference>
<evidence type="ECO:0000313" key="3">
    <source>
        <dbReference type="Proteomes" id="UP000185279"/>
    </source>
</evidence>
<dbReference type="InterPro" id="IPR022607">
    <property type="entry name" value="Phage_T4_Gp53_baseplate_wedge"/>
</dbReference>
<proteinExistence type="predicted"/>
<protein>
    <submittedName>
        <fullName evidence="2">Base plate wedge component</fullName>
    </submittedName>
</protein>
<gene>
    <name evidence="2" type="ORF">Syn7803C43_2</name>
</gene>
<feature type="compositionally biased region" description="Low complexity" evidence="1">
    <location>
        <begin position="266"/>
        <end position="298"/>
    </location>
</feature>
<dbReference type="EMBL" id="KJ019027">
    <property type="protein sequence ID" value="AIX14397.1"/>
    <property type="molecule type" value="Genomic_DNA"/>
</dbReference>
<organism evidence="2 3">
    <name type="scientific">Synechococcus phage ACG-2014c</name>
    <dbReference type="NCBI Taxonomy" id="1079998"/>
    <lineage>
        <taxon>Viruses</taxon>
        <taxon>Duplodnaviria</taxon>
        <taxon>Heunggongvirae</taxon>
        <taxon>Uroviricota</taxon>
        <taxon>Caudoviricetes</taxon>
        <taxon>Pantevenvirales</taxon>
        <taxon>Kyanoviridae</taxon>
        <taxon>Namakavirus</taxon>
        <taxon>Namakavirus smbcm6</taxon>
    </lineage>
</organism>
<feature type="region of interest" description="Disordered" evidence="1">
    <location>
        <begin position="254"/>
        <end position="307"/>
    </location>
</feature>
<accession>A0A0E3ELM1</accession>
<evidence type="ECO:0000256" key="1">
    <source>
        <dbReference type="SAM" id="MobiDB-lite"/>
    </source>
</evidence>
<sequence length="307" mass="33870">MASYFSHLPKIYVGQEDNNENFSYQLVSNIFRRVILEEKLEKYTNSYESFYIPEGMRPEMVAHTFYKDAELDWVILLANNIIDIYEDWPKNRNTLSQFVLEKYGDWDSTHHWETNEVKYDGAVFVKEGIEVNSDFRATLPDGTILSQFDSIYPVSNIEHETYLNEKKRLIGIPNNRYVEFFKEKFASLVAYKKCAEIQPDGHKKTTISGASRYIDRATFRKSTSSTVASTGGGSEVSFNNGDLVSSQAALLQSTTTTGAAPVVTQTTSTTTTTTTSSSSSGGSGGSSSSAPSSSPSSGSSGGSYGGY</sequence>
<dbReference type="Proteomes" id="UP000185279">
    <property type="component" value="Segment"/>
</dbReference>